<keyword evidence="2" id="KW-0963">Cytoplasm</keyword>
<dbReference type="NCBIfam" id="TIGR01280">
    <property type="entry name" value="xseB"/>
    <property type="match status" value="1"/>
</dbReference>
<dbReference type="RefSeq" id="WP_125228193.1">
    <property type="nucleotide sequence ID" value="NZ_RQYT01000021.1"/>
</dbReference>
<keyword evidence="3" id="KW-0540">Nuclease</keyword>
<dbReference type="InterPro" id="IPR003761">
    <property type="entry name" value="Exonuc_VII_S"/>
</dbReference>
<dbReference type="NCBIfam" id="NF002139">
    <property type="entry name" value="PRK00977.1-3"/>
    <property type="match status" value="1"/>
</dbReference>
<dbReference type="EMBL" id="RQYT01000021">
    <property type="protein sequence ID" value="RRD49166.1"/>
    <property type="molecule type" value="Genomic_DNA"/>
</dbReference>
<dbReference type="Pfam" id="PF02609">
    <property type="entry name" value="Exonuc_VII_S"/>
    <property type="match status" value="1"/>
</dbReference>
<proteinExistence type="inferred from homology"/>
<comment type="caution">
    <text evidence="7">The sequence shown here is derived from an EMBL/GenBank/DDBJ whole genome shotgun (WGS) entry which is preliminary data.</text>
</comment>
<dbReference type="SUPFAM" id="SSF116842">
    <property type="entry name" value="XseB-like"/>
    <property type="match status" value="1"/>
</dbReference>
<evidence type="ECO:0000313" key="7">
    <source>
        <dbReference type="EMBL" id="RRD49166.1"/>
    </source>
</evidence>
<name>A0A3P1WT41_9ACTN</name>
<protein>
    <recommendedName>
        <fullName evidence="6">Exodeoxyribonuclease VII small subunit</fullName>
        <ecNumber evidence="6">3.1.11.6</ecNumber>
    </recommendedName>
</protein>
<dbReference type="OrthoDB" id="5244334at2"/>
<evidence type="ECO:0000256" key="1">
    <source>
        <dbReference type="ARBA" id="ARBA00009998"/>
    </source>
</evidence>
<dbReference type="GO" id="GO:0005829">
    <property type="term" value="C:cytosol"/>
    <property type="evidence" value="ECO:0007669"/>
    <property type="project" value="TreeGrafter"/>
</dbReference>
<evidence type="ECO:0000313" key="8">
    <source>
        <dbReference type="Proteomes" id="UP000280935"/>
    </source>
</evidence>
<keyword evidence="5" id="KW-0269">Exonuclease</keyword>
<evidence type="ECO:0000256" key="6">
    <source>
        <dbReference type="NCBIfam" id="TIGR01280"/>
    </source>
</evidence>
<accession>A0A3P1WT41</accession>
<dbReference type="EC" id="3.1.11.6" evidence="6"/>
<dbReference type="InterPro" id="IPR037004">
    <property type="entry name" value="Exonuc_VII_ssu_sf"/>
</dbReference>
<dbReference type="AlphaFoldDB" id="A0A3P1WT41"/>
<sequence length="63" mass="6753">MSETPSYETARDELAATVAQLESGGTTLAETMTLWKRGEELAAICQAHLDAARAAVDEARQES</sequence>
<dbReference type="Proteomes" id="UP000280935">
    <property type="component" value="Unassembled WGS sequence"/>
</dbReference>
<dbReference type="GO" id="GO:0006308">
    <property type="term" value="P:DNA catabolic process"/>
    <property type="evidence" value="ECO:0007669"/>
    <property type="project" value="UniProtKB-UniRule"/>
</dbReference>
<keyword evidence="4 7" id="KW-0378">Hydrolase</keyword>
<dbReference type="Gene3D" id="1.10.287.1040">
    <property type="entry name" value="Exonuclease VII, small subunit"/>
    <property type="match status" value="1"/>
</dbReference>
<dbReference type="GO" id="GO:0009318">
    <property type="term" value="C:exodeoxyribonuclease VII complex"/>
    <property type="evidence" value="ECO:0007669"/>
    <property type="project" value="UniProtKB-UniRule"/>
</dbReference>
<evidence type="ECO:0000256" key="2">
    <source>
        <dbReference type="ARBA" id="ARBA00022490"/>
    </source>
</evidence>
<dbReference type="PANTHER" id="PTHR34137:SF1">
    <property type="entry name" value="EXODEOXYRIBONUCLEASE 7 SMALL SUBUNIT"/>
    <property type="match status" value="1"/>
</dbReference>
<evidence type="ECO:0000256" key="5">
    <source>
        <dbReference type="ARBA" id="ARBA00022839"/>
    </source>
</evidence>
<gene>
    <name evidence="7" type="ORF">EII35_09285</name>
</gene>
<reference evidence="7 8" key="1">
    <citation type="submission" date="2018-11" db="EMBL/GenBank/DDBJ databases">
        <title>Genomes From Bacteria Associated with the Canine Oral Cavity: a Test Case for Automated Genome-Based Taxonomic Assignment.</title>
        <authorList>
            <person name="Coil D.A."/>
            <person name="Jospin G."/>
            <person name="Darling A.E."/>
            <person name="Wallis C."/>
            <person name="Davis I.J."/>
            <person name="Harris S."/>
            <person name="Eisen J.A."/>
            <person name="Holcombe L.J."/>
            <person name="O'Flynn C."/>
        </authorList>
    </citation>
    <scope>NUCLEOTIDE SEQUENCE [LARGE SCALE GENOMIC DNA]</scope>
    <source>
        <strain evidence="7 8">OH2822_COT-296</strain>
    </source>
</reference>
<dbReference type="PIRSF" id="PIRSF006488">
    <property type="entry name" value="Exonuc_VII_S"/>
    <property type="match status" value="1"/>
</dbReference>
<dbReference type="GO" id="GO:0008855">
    <property type="term" value="F:exodeoxyribonuclease VII activity"/>
    <property type="evidence" value="ECO:0007669"/>
    <property type="project" value="UniProtKB-UniRule"/>
</dbReference>
<evidence type="ECO:0000256" key="4">
    <source>
        <dbReference type="ARBA" id="ARBA00022801"/>
    </source>
</evidence>
<comment type="similarity">
    <text evidence="1">Belongs to the XseB family.</text>
</comment>
<evidence type="ECO:0000256" key="3">
    <source>
        <dbReference type="ARBA" id="ARBA00022722"/>
    </source>
</evidence>
<dbReference type="PANTHER" id="PTHR34137">
    <property type="entry name" value="EXODEOXYRIBONUCLEASE 7 SMALL SUBUNIT"/>
    <property type="match status" value="1"/>
</dbReference>
<organism evidence="7 8">
    <name type="scientific">Arachnia propionica</name>
    <dbReference type="NCBI Taxonomy" id="1750"/>
    <lineage>
        <taxon>Bacteria</taxon>
        <taxon>Bacillati</taxon>
        <taxon>Actinomycetota</taxon>
        <taxon>Actinomycetes</taxon>
        <taxon>Propionibacteriales</taxon>
        <taxon>Propionibacteriaceae</taxon>
        <taxon>Arachnia</taxon>
    </lineage>
</organism>